<dbReference type="CDD" id="cd06259">
    <property type="entry name" value="YdcF-like"/>
    <property type="match status" value="1"/>
</dbReference>
<evidence type="ECO:0000313" key="4">
    <source>
        <dbReference type="EMBL" id="MBS2963020.1"/>
    </source>
</evidence>
<organism evidence="4 5">
    <name type="scientific">Actinocrinis puniceicyclus</name>
    <dbReference type="NCBI Taxonomy" id="977794"/>
    <lineage>
        <taxon>Bacteria</taxon>
        <taxon>Bacillati</taxon>
        <taxon>Actinomycetota</taxon>
        <taxon>Actinomycetes</taxon>
        <taxon>Catenulisporales</taxon>
        <taxon>Actinospicaceae</taxon>
        <taxon>Actinocrinis</taxon>
    </lineage>
</organism>
<feature type="compositionally biased region" description="Polar residues" evidence="1">
    <location>
        <begin position="1"/>
        <end position="17"/>
    </location>
</feature>
<keyword evidence="2" id="KW-0472">Membrane</keyword>
<proteinExistence type="predicted"/>
<dbReference type="InterPro" id="IPR051599">
    <property type="entry name" value="Cell_Envelope_Assoc"/>
</dbReference>
<dbReference type="GO" id="GO:0005886">
    <property type="term" value="C:plasma membrane"/>
    <property type="evidence" value="ECO:0007669"/>
    <property type="project" value="TreeGrafter"/>
</dbReference>
<evidence type="ECO:0000256" key="1">
    <source>
        <dbReference type="SAM" id="MobiDB-lite"/>
    </source>
</evidence>
<protein>
    <submittedName>
        <fullName evidence="4">YdcF family protein</fullName>
    </submittedName>
</protein>
<evidence type="ECO:0000259" key="3">
    <source>
        <dbReference type="Pfam" id="PF02698"/>
    </source>
</evidence>
<dbReference type="Pfam" id="PF02698">
    <property type="entry name" value="DUF218"/>
    <property type="match status" value="1"/>
</dbReference>
<reference evidence="4" key="1">
    <citation type="submission" date="2021-04" db="EMBL/GenBank/DDBJ databases">
        <title>Genome based classification of Actinospica acidithermotolerans sp. nov., an actinobacterium isolated from an Indonesian hot spring.</title>
        <authorList>
            <person name="Kusuma A.B."/>
            <person name="Putra K.E."/>
            <person name="Nafisah S."/>
            <person name="Loh J."/>
            <person name="Nouioui I."/>
            <person name="Goodfellow M."/>
        </authorList>
    </citation>
    <scope>NUCLEOTIDE SEQUENCE</scope>
    <source>
        <strain evidence="4">DSM 45618</strain>
    </source>
</reference>
<evidence type="ECO:0000313" key="5">
    <source>
        <dbReference type="Proteomes" id="UP000677913"/>
    </source>
</evidence>
<dbReference type="PANTHER" id="PTHR30336">
    <property type="entry name" value="INNER MEMBRANE PROTEIN, PROBABLE PERMEASE"/>
    <property type="match status" value="1"/>
</dbReference>
<dbReference type="RefSeq" id="WP_211466313.1">
    <property type="nucleotide sequence ID" value="NZ_JAGSXH010000019.1"/>
</dbReference>
<dbReference type="EMBL" id="JAGSXH010000019">
    <property type="protein sequence ID" value="MBS2963020.1"/>
    <property type="molecule type" value="Genomic_DNA"/>
</dbReference>
<keyword evidence="2" id="KW-1133">Transmembrane helix</keyword>
<sequence length="242" mass="26011">MTQDGQETPQPQDSTETAPALGVRRRRLRRAYQVLCVATVLLFVPVSFVRVSADPYVRSVSTVPAEPVGIVFGAAVSGDTPSPYLASRLDTALSLWRAGRFRVFLVSGDNSTPSYNEPKAMRDYLVAHGVPTQLIVLDYAGFDTWETCDRAKRVFGVDHAIVVSQSFHVPRAVYLCRVAGIETYGVGDGTAASALGPDEYVNDEAREVLAGVSAVYQATFTPAPTFLGPRDNGIAEALRAAG</sequence>
<name>A0A8J7WLG7_9ACTN</name>
<dbReference type="Proteomes" id="UP000677913">
    <property type="component" value="Unassembled WGS sequence"/>
</dbReference>
<feature type="region of interest" description="Disordered" evidence="1">
    <location>
        <begin position="1"/>
        <end position="21"/>
    </location>
</feature>
<gene>
    <name evidence="4" type="ORF">KGA66_08190</name>
</gene>
<dbReference type="InterPro" id="IPR003848">
    <property type="entry name" value="DUF218"/>
</dbReference>
<feature type="domain" description="DUF218" evidence="3">
    <location>
        <begin position="70"/>
        <end position="183"/>
    </location>
</feature>
<accession>A0A8J7WLG7</accession>
<dbReference type="PANTHER" id="PTHR30336:SF6">
    <property type="entry name" value="INTEGRAL MEMBRANE PROTEIN"/>
    <property type="match status" value="1"/>
</dbReference>
<feature type="transmembrane region" description="Helical" evidence="2">
    <location>
        <begin position="31"/>
        <end position="49"/>
    </location>
</feature>
<comment type="caution">
    <text evidence="4">The sequence shown here is derived from an EMBL/GenBank/DDBJ whole genome shotgun (WGS) entry which is preliminary data.</text>
</comment>
<keyword evidence="5" id="KW-1185">Reference proteome</keyword>
<evidence type="ECO:0000256" key="2">
    <source>
        <dbReference type="SAM" id="Phobius"/>
    </source>
</evidence>
<dbReference type="AlphaFoldDB" id="A0A8J7WLG7"/>
<keyword evidence="2" id="KW-0812">Transmembrane</keyword>